<dbReference type="PANTHER" id="PTHR16216">
    <property type="entry name" value="DYNEIN ASSEMBLY FACTOR 5, AXONEMAL"/>
    <property type="match status" value="1"/>
</dbReference>
<proteinExistence type="predicted"/>
<organism evidence="2 3">
    <name type="scientific">Nannochloropsis salina CCMP1776</name>
    <dbReference type="NCBI Taxonomy" id="1027361"/>
    <lineage>
        <taxon>Eukaryota</taxon>
        <taxon>Sar</taxon>
        <taxon>Stramenopiles</taxon>
        <taxon>Ochrophyta</taxon>
        <taxon>Eustigmatophyceae</taxon>
        <taxon>Eustigmatales</taxon>
        <taxon>Monodopsidaceae</taxon>
        <taxon>Microchloropsis</taxon>
        <taxon>Microchloropsis salina</taxon>
    </lineage>
</organism>
<dbReference type="InterPro" id="IPR057978">
    <property type="entry name" value="TPR_DAAF5"/>
</dbReference>
<dbReference type="AlphaFoldDB" id="A0A4D9CXS2"/>
<dbReference type="EMBL" id="SDOX01000119">
    <property type="protein sequence ID" value="TFJ82215.1"/>
    <property type="molecule type" value="Genomic_DNA"/>
</dbReference>
<dbReference type="InterPro" id="IPR038499">
    <property type="entry name" value="BRO1_sf"/>
</dbReference>
<dbReference type="Gene3D" id="1.25.40.280">
    <property type="entry name" value="alix/aip1 like domains"/>
    <property type="match status" value="1"/>
</dbReference>
<dbReference type="SMART" id="SM01041">
    <property type="entry name" value="BRO1"/>
    <property type="match status" value="1"/>
</dbReference>
<dbReference type="Pfam" id="PF25757">
    <property type="entry name" value="TPR_DNAAF5"/>
    <property type="match status" value="1"/>
</dbReference>
<feature type="domain" description="BRO1" evidence="1">
    <location>
        <begin position="22"/>
        <end position="526"/>
    </location>
</feature>
<evidence type="ECO:0000313" key="3">
    <source>
        <dbReference type="Proteomes" id="UP000355283"/>
    </source>
</evidence>
<dbReference type="SUPFAM" id="SSF48371">
    <property type="entry name" value="ARM repeat"/>
    <property type="match status" value="1"/>
</dbReference>
<reference evidence="2 3" key="1">
    <citation type="submission" date="2019-01" db="EMBL/GenBank/DDBJ databases">
        <title>Nuclear Genome Assembly of the Microalgal Biofuel strain Nannochloropsis salina CCMP1776.</title>
        <authorList>
            <person name="Hovde B."/>
        </authorList>
    </citation>
    <scope>NUCLEOTIDE SEQUENCE [LARGE SCALE GENOMIC DNA]</scope>
    <source>
        <strain evidence="2 3">CCMP1776</strain>
    </source>
</reference>
<evidence type="ECO:0000259" key="1">
    <source>
        <dbReference type="PROSITE" id="PS51180"/>
    </source>
</evidence>
<dbReference type="Pfam" id="PF03097">
    <property type="entry name" value="BRO1"/>
    <property type="match status" value="1"/>
</dbReference>
<sequence>MASTILPDGLQDSLLTLCTLVYPLPLPRGKKSGAAFAKAFSSVGTPEATTSIMEGIDKVRQEFVDDVSKLKVSPAAVSTAADRYAPQLHRIIQSIDASQDPVRLTQRMQFQWTSALNAQASPSEYKTQEVFIFEMAMVLASKALAQINQAANTIDPSADRYAEAATLLKSAGGVFLALAHDFLPRWKETPDNAAGRHPETSEGVAMALVDLVSAQAQAMYVAKGVFAQTVPPGTLAKLSVTVMDRFEKCISNFKARASAHLARVDPDFLRYMTFMPALYRALAYRFLAIAHWEKEDHGTAIGLLLQAEIMLKARRDGVSSGLSGIEESRFLSAFKPQLEILRRELRDNEEQGEFESVLRRNVQSLEDPDRMIRRRVLDSIRSVLLEDEKGSRPPLSHSPKKVVIHFEQQLQQPILKIVEYDPAEKCRERALDILHAVVLLAQPMEHSVLSTVTLAFLPLAQRRIDATPFAEGSEENRLRILQIVRALMRTQVGWSAILESKSALYPGLMAVLARELADSYPDIKCEVCYCIGLAAQFSQKELRLNQGRLLSPLLGNLGHQRSKVRQASLQALGELLSMGHDAMAHLLIENVLPQFEKLIFDRTSIIRGELLGLISSWLRQGVEPKNDEEGERSTFLSNQFHFEQCETELFFVLLMGLSDDDPDVKNMCRHTIDLVARDWLRRQVVKRAVHTNRTPLEDGEYISDLQSMEICPANAMIGKRFD</sequence>
<dbReference type="PROSITE" id="PS51180">
    <property type="entry name" value="BRO1"/>
    <property type="match status" value="1"/>
</dbReference>
<dbReference type="Proteomes" id="UP000355283">
    <property type="component" value="Unassembled WGS sequence"/>
</dbReference>
<dbReference type="InterPro" id="IPR004328">
    <property type="entry name" value="BRO1_dom"/>
</dbReference>
<evidence type="ECO:0000313" key="2">
    <source>
        <dbReference type="EMBL" id="TFJ82215.1"/>
    </source>
</evidence>
<protein>
    <recommendedName>
        <fullName evidence="1">BRO1 domain-containing protein</fullName>
    </recommendedName>
</protein>
<dbReference type="InterPro" id="IPR016024">
    <property type="entry name" value="ARM-type_fold"/>
</dbReference>
<dbReference type="OrthoDB" id="413572at2759"/>
<keyword evidence="3" id="KW-1185">Reference proteome</keyword>
<dbReference type="InterPro" id="IPR052623">
    <property type="entry name" value="DAAF5"/>
</dbReference>
<dbReference type="PANTHER" id="PTHR16216:SF2">
    <property type="entry name" value="DYNEIN AXONEMAL ASSEMBLY FACTOR 5"/>
    <property type="match status" value="1"/>
</dbReference>
<name>A0A4D9CXS2_9STRA</name>
<dbReference type="Gene3D" id="1.25.10.10">
    <property type="entry name" value="Leucine-rich Repeat Variant"/>
    <property type="match status" value="1"/>
</dbReference>
<dbReference type="InterPro" id="IPR011989">
    <property type="entry name" value="ARM-like"/>
</dbReference>
<comment type="caution">
    <text evidence="2">The sequence shown here is derived from an EMBL/GenBank/DDBJ whole genome shotgun (WGS) entry which is preliminary data.</text>
</comment>
<gene>
    <name evidence="2" type="ORF">NSK_006544</name>
</gene>
<accession>A0A4D9CXS2</accession>